<organism evidence="3 4">
    <name type="scientific">Micromonospora echinofusca</name>
    <dbReference type="NCBI Taxonomy" id="47858"/>
    <lineage>
        <taxon>Bacteria</taxon>
        <taxon>Bacillati</taxon>
        <taxon>Actinomycetota</taxon>
        <taxon>Actinomycetes</taxon>
        <taxon>Micromonosporales</taxon>
        <taxon>Micromonosporaceae</taxon>
        <taxon>Micromonospora</taxon>
    </lineage>
</organism>
<proteinExistence type="predicted"/>
<feature type="transmembrane region" description="Helical" evidence="2">
    <location>
        <begin position="49"/>
        <end position="74"/>
    </location>
</feature>
<dbReference type="Proteomes" id="UP000198251">
    <property type="component" value="Chromosome I"/>
</dbReference>
<feature type="transmembrane region" description="Helical" evidence="2">
    <location>
        <begin position="25"/>
        <end position="42"/>
    </location>
</feature>
<reference evidence="3 4" key="1">
    <citation type="submission" date="2016-06" db="EMBL/GenBank/DDBJ databases">
        <authorList>
            <person name="Kjaerup R.B."/>
            <person name="Dalgaard T.S."/>
            <person name="Juul-Madsen H.R."/>
        </authorList>
    </citation>
    <scope>NUCLEOTIDE SEQUENCE [LARGE SCALE GENOMIC DNA]</scope>
    <source>
        <strain evidence="3 4">DSM 43913</strain>
    </source>
</reference>
<feature type="compositionally biased region" description="Low complexity" evidence="1">
    <location>
        <begin position="148"/>
        <end position="161"/>
    </location>
</feature>
<dbReference type="AlphaFoldDB" id="A0A1C5GC50"/>
<gene>
    <name evidence="3" type="ORF">GA0070610_3724</name>
</gene>
<accession>A0A1C5GC50</accession>
<evidence type="ECO:0000313" key="3">
    <source>
        <dbReference type="EMBL" id="SCG17413.1"/>
    </source>
</evidence>
<feature type="transmembrane region" description="Helical" evidence="2">
    <location>
        <begin position="86"/>
        <end position="108"/>
    </location>
</feature>
<keyword evidence="2" id="KW-1133">Transmembrane helix</keyword>
<protein>
    <submittedName>
        <fullName evidence="3">Uncharacterized protein</fullName>
    </submittedName>
</protein>
<evidence type="ECO:0000256" key="1">
    <source>
        <dbReference type="SAM" id="MobiDB-lite"/>
    </source>
</evidence>
<evidence type="ECO:0000313" key="4">
    <source>
        <dbReference type="Proteomes" id="UP000198251"/>
    </source>
</evidence>
<dbReference type="EMBL" id="LT607733">
    <property type="protein sequence ID" value="SCG17413.1"/>
    <property type="molecule type" value="Genomic_DNA"/>
</dbReference>
<keyword evidence="2" id="KW-0472">Membrane</keyword>
<keyword evidence="2" id="KW-0812">Transmembrane</keyword>
<feature type="region of interest" description="Disordered" evidence="1">
    <location>
        <begin position="118"/>
        <end position="169"/>
    </location>
</feature>
<keyword evidence="4" id="KW-1185">Reference proteome</keyword>
<name>A0A1C5GC50_MICEH</name>
<sequence>MIGLAALALVRPIFSIVGLIDALGEPAAPLLLTLAWALIVGLSRVREPLLTLVAAGLSYAVATILLSAVLSPILTGHPQGPLATPFAIVPLLVVDTMWGLIAGGLAVLDAGCATGVAPPGTSPPPTSPATAAGGGRNQPDGPVVASTANPAEPHHAAAAPAQSNPHGRP</sequence>
<evidence type="ECO:0000256" key="2">
    <source>
        <dbReference type="SAM" id="Phobius"/>
    </source>
</evidence>